<dbReference type="AlphaFoldDB" id="A0A6N8JC49"/>
<keyword evidence="2" id="KW-1185">Reference proteome</keyword>
<evidence type="ECO:0008006" key="3">
    <source>
        <dbReference type="Google" id="ProtNLM"/>
    </source>
</evidence>
<reference evidence="1 2" key="1">
    <citation type="submission" date="2019-12" db="EMBL/GenBank/DDBJ databases">
        <title>The draft genomic sequence of strain Chitinophaga oryziterrae JCM 16595.</title>
        <authorList>
            <person name="Zhang X."/>
        </authorList>
    </citation>
    <scope>NUCLEOTIDE SEQUENCE [LARGE SCALE GENOMIC DNA]</scope>
    <source>
        <strain evidence="1 2">JCM 16595</strain>
    </source>
</reference>
<organism evidence="1 2">
    <name type="scientific">Chitinophaga oryziterrae</name>
    <dbReference type="NCBI Taxonomy" id="1031224"/>
    <lineage>
        <taxon>Bacteria</taxon>
        <taxon>Pseudomonadati</taxon>
        <taxon>Bacteroidota</taxon>
        <taxon>Chitinophagia</taxon>
        <taxon>Chitinophagales</taxon>
        <taxon>Chitinophagaceae</taxon>
        <taxon>Chitinophaga</taxon>
    </lineage>
</organism>
<proteinExistence type="predicted"/>
<dbReference type="OrthoDB" id="676945at2"/>
<dbReference type="RefSeq" id="WP_157301464.1">
    <property type="nucleotide sequence ID" value="NZ_BAAAZB010000002.1"/>
</dbReference>
<comment type="caution">
    <text evidence="1">The sequence shown here is derived from an EMBL/GenBank/DDBJ whole genome shotgun (WGS) entry which is preliminary data.</text>
</comment>
<evidence type="ECO:0000313" key="1">
    <source>
        <dbReference type="EMBL" id="MVT42865.1"/>
    </source>
</evidence>
<sequence length="87" mass="10068">MSDKRYQTIKKLIDANKLANFAEIFEIIPPSVAASDLHLNYNSLRKRIEDHSIFTLNEFIRLADLINCDPRVLVDLALINIKKTKKK</sequence>
<name>A0A6N8JC49_9BACT</name>
<protein>
    <recommendedName>
        <fullName evidence="3">XRE family transcriptional regulator</fullName>
    </recommendedName>
</protein>
<dbReference type="EMBL" id="WRXO01000005">
    <property type="protein sequence ID" value="MVT42865.1"/>
    <property type="molecule type" value="Genomic_DNA"/>
</dbReference>
<gene>
    <name evidence="1" type="ORF">GO495_19880</name>
</gene>
<accession>A0A6N8JC49</accession>
<dbReference type="Proteomes" id="UP000468388">
    <property type="component" value="Unassembled WGS sequence"/>
</dbReference>
<evidence type="ECO:0000313" key="2">
    <source>
        <dbReference type="Proteomes" id="UP000468388"/>
    </source>
</evidence>